<protein>
    <submittedName>
        <fullName evidence="5">Proteinase inhibitor I4 serpin</fullName>
    </submittedName>
</protein>
<dbReference type="SMART" id="SM00131">
    <property type="entry name" value="KU"/>
    <property type="match status" value="1"/>
</dbReference>
<dbReference type="InterPro" id="IPR002223">
    <property type="entry name" value="Kunitz_BPTI"/>
</dbReference>
<evidence type="ECO:0000256" key="3">
    <source>
        <dbReference type="ARBA" id="ARBA00023157"/>
    </source>
</evidence>
<feature type="domain" description="BPTI/Kunitz inhibitor" evidence="4">
    <location>
        <begin position="27"/>
        <end position="76"/>
    </location>
</feature>
<keyword evidence="1" id="KW-0646">Protease inhibitor</keyword>
<dbReference type="InterPro" id="IPR036880">
    <property type="entry name" value="Kunitz_BPTI_sf"/>
</dbReference>
<organism evidence="5 6">
    <name type="scientific">Larkinella humicola</name>
    <dbReference type="NCBI Taxonomy" id="2607654"/>
    <lineage>
        <taxon>Bacteria</taxon>
        <taxon>Pseudomonadati</taxon>
        <taxon>Bacteroidota</taxon>
        <taxon>Cytophagia</taxon>
        <taxon>Cytophagales</taxon>
        <taxon>Spirosomataceae</taxon>
        <taxon>Larkinella</taxon>
    </lineage>
</organism>
<evidence type="ECO:0000259" key="4">
    <source>
        <dbReference type="PROSITE" id="PS50279"/>
    </source>
</evidence>
<name>A0A5N1JP61_9BACT</name>
<keyword evidence="6" id="KW-1185">Reference proteome</keyword>
<evidence type="ECO:0000256" key="1">
    <source>
        <dbReference type="ARBA" id="ARBA00022690"/>
    </source>
</evidence>
<gene>
    <name evidence="5" type="ORF">F0P93_05845</name>
</gene>
<dbReference type="EMBL" id="VTWS01000001">
    <property type="protein sequence ID" value="KAA9357257.1"/>
    <property type="molecule type" value="Genomic_DNA"/>
</dbReference>
<dbReference type="Gene3D" id="4.10.410.10">
    <property type="entry name" value="Pancreatic trypsin inhibitor Kunitz domain"/>
    <property type="match status" value="1"/>
</dbReference>
<dbReference type="CDD" id="cd00109">
    <property type="entry name" value="Kunitz-type"/>
    <property type="match status" value="1"/>
</dbReference>
<evidence type="ECO:0000313" key="6">
    <source>
        <dbReference type="Proteomes" id="UP000326344"/>
    </source>
</evidence>
<reference evidence="5 6" key="1">
    <citation type="submission" date="2019-09" db="EMBL/GenBank/DDBJ databases">
        <title>Genome Sequence of Larkinella sp MA1.</title>
        <authorList>
            <person name="Srinivasan S."/>
        </authorList>
    </citation>
    <scope>NUCLEOTIDE SEQUENCE [LARGE SCALE GENOMIC DNA]</scope>
    <source>
        <strain evidence="5 6">MA1</strain>
    </source>
</reference>
<dbReference type="RefSeq" id="WP_150875367.1">
    <property type="nucleotide sequence ID" value="NZ_VTWS01000001.1"/>
</dbReference>
<dbReference type="InterPro" id="IPR050098">
    <property type="entry name" value="TFPI/VKTCI-like"/>
</dbReference>
<dbReference type="SUPFAM" id="SSF57362">
    <property type="entry name" value="BPTI-like"/>
    <property type="match status" value="1"/>
</dbReference>
<comment type="caution">
    <text evidence="5">The sequence shown here is derived from an EMBL/GenBank/DDBJ whole genome shotgun (WGS) entry which is preliminary data.</text>
</comment>
<keyword evidence="3" id="KW-1015">Disulfide bond</keyword>
<dbReference type="GO" id="GO:0004867">
    <property type="term" value="F:serine-type endopeptidase inhibitor activity"/>
    <property type="evidence" value="ECO:0007669"/>
    <property type="project" value="UniProtKB-KW"/>
</dbReference>
<dbReference type="PANTHER" id="PTHR10083">
    <property type="entry name" value="KUNITZ-TYPE PROTEASE INHIBITOR-RELATED"/>
    <property type="match status" value="1"/>
</dbReference>
<evidence type="ECO:0000256" key="2">
    <source>
        <dbReference type="ARBA" id="ARBA00022900"/>
    </source>
</evidence>
<keyword evidence="2" id="KW-0722">Serine protease inhibitor</keyword>
<dbReference type="PROSITE" id="PS50279">
    <property type="entry name" value="BPTI_KUNITZ_2"/>
    <property type="match status" value="1"/>
</dbReference>
<dbReference type="PROSITE" id="PS51257">
    <property type="entry name" value="PROKAR_LIPOPROTEIN"/>
    <property type="match status" value="1"/>
</dbReference>
<dbReference type="Pfam" id="PF00014">
    <property type="entry name" value="Kunitz_BPTI"/>
    <property type="match status" value="1"/>
</dbReference>
<sequence>MKPITAFVLIAISLIGCEKDSIKSPRCELKPESGPCFAAFTRYYYDPSEKVCKSFVWGGCGGVVPFETLAECEACLRHN</sequence>
<dbReference type="Proteomes" id="UP000326344">
    <property type="component" value="Unassembled WGS sequence"/>
</dbReference>
<accession>A0A5N1JP61</accession>
<dbReference type="PANTHER" id="PTHR10083:SF328">
    <property type="entry name" value="TISSUE FACTOR PATHWAY INHIBITOR"/>
    <property type="match status" value="1"/>
</dbReference>
<proteinExistence type="predicted"/>
<evidence type="ECO:0000313" key="5">
    <source>
        <dbReference type="EMBL" id="KAA9357257.1"/>
    </source>
</evidence>
<dbReference type="GO" id="GO:0005615">
    <property type="term" value="C:extracellular space"/>
    <property type="evidence" value="ECO:0007669"/>
    <property type="project" value="TreeGrafter"/>
</dbReference>
<dbReference type="AlphaFoldDB" id="A0A5N1JP61"/>